<protein>
    <submittedName>
        <fullName evidence="2">Uncharacterized protein</fullName>
    </submittedName>
</protein>
<dbReference type="EMBL" id="FO082268">
    <property type="protein sequence ID" value="CCO18563.1"/>
    <property type="molecule type" value="Genomic_DNA"/>
</dbReference>
<feature type="transmembrane region" description="Helical" evidence="1">
    <location>
        <begin position="111"/>
        <end position="144"/>
    </location>
</feature>
<evidence type="ECO:0000313" key="2">
    <source>
        <dbReference type="EMBL" id="CCO18563.1"/>
    </source>
</evidence>
<evidence type="ECO:0000256" key="1">
    <source>
        <dbReference type="SAM" id="Phobius"/>
    </source>
</evidence>
<dbReference type="AlphaFoldDB" id="K8FAC4"/>
<dbReference type="GeneID" id="19012967"/>
<dbReference type="RefSeq" id="XP_007510218.1">
    <property type="nucleotide sequence ID" value="XM_007510156.1"/>
</dbReference>
<name>K8FAC4_9CHLO</name>
<keyword evidence="1" id="KW-0472">Membrane</keyword>
<keyword evidence="3" id="KW-1185">Reference proteome</keyword>
<proteinExistence type="predicted"/>
<dbReference type="KEGG" id="bpg:Bathy11g02880"/>
<keyword evidence="1" id="KW-1133">Transmembrane helix</keyword>
<keyword evidence="1" id="KW-0812">Transmembrane</keyword>
<gene>
    <name evidence="2" type="ordered locus">Bathy11g02880</name>
</gene>
<organism evidence="2 3">
    <name type="scientific">Bathycoccus prasinos</name>
    <dbReference type="NCBI Taxonomy" id="41875"/>
    <lineage>
        <taxon>Eukaryota</taxon>
        <taxon>Viridiplantae</taxon>
        <taxon>Chlorophyta</taxon>
        <taxon>Mamiellophyceae</taxon>
        <taxon>Mamiellales</taxon>
        <taxon>Bathycoccaceae</taxon>
        <taxon>Bathycoccus</taxon>
    </lineage>
</organism>
<dbReference type="Proteomes" id="UP000198341">
    <property type="component" value="Chromosome 11"/>
</dbReference>
<accession>K8FAC4</accession>
<sequence>MRAISSVSSVVVVASAAQNTRRRRRSSSSIYSARNSIALSSSKKMIRVTNNNSNQRKRNINTTIKAKDEGFEVPDFVKDLMKPPDSSIAAPGWLAPLLGLAKESGESAVGIGYALMIVTSVFFSLVFAVIGLPGFLCALIFVGASGYTL</sequence>
<evidence type="ECO:0000313" key="3">
    <source>
        <dbReference type="Proteomes" id="UP000198341"/>
    </source>
</evidence>
<reference evidence="2 3" key="1">
    <citation type="submission" date="2011-10" db="EMBL/GenBank/DDBJ databases">
        <authorList>
            <person name="Genoscope - CEA"/>
        </authorList>
    </citation>
    <scope>NUCLEOTIDE SEQUENCE [LARGE SCALE GENOMIC DNA]</scope>
    <source>
        <strain evidence="2 3">RCC 1105</strain>
    </source>
</reference>